<sequence>MSEATENPQELPADVQELVTKLFTWAREGNLDLVEYVKQGVNVDLKNQEGNSFLMLAAYNGHPELVRALIDLGADVDAPNRRGQAPLAGVLFKKEDEVLDVLLEAGADPLAGHPNAIDSARMFGREDVLERLTKAAGQE</sequence>
<evidence type="ECO:0000313" key="4">
    <source>
        <dbReference type="EMBL" id="MDR7330023.1"/>
    </source>
</evidence>
<protein>
    <submittedName>
        <fullName evidence="4">Ankyrin repeat protein</fullName>
    </submittedName>
</protein>
<evidence type="ECO:0000256" key="1">
    <source>
        <dbReference type="ARBA" id="ARBA00022737"/>
    </source>
</evidence>
<evidence type="ECO:0000256" key="2">
    <source>
        <dbReference type="ARBA" id="ARBA00023043"/>
    </source>
</evidence>
<name>A0ABU1ZYL0_9CORY</name>
<dbReference type="InterPro" id="IPR002110">
    <property type="entry name" value="Ankyrin_rpt"/>
</dbReference>
<dbReference type="PROSITE" id="PS50297">
    <property type="entry name" value="ANK_REP_REGION"/>
    <property type="match status" value="1"/>
</dbReference>
<proteinExistence type="predicted"/>
<evidence type="ECO:0000256" key="3">
    <source>
        <dbReference type="PROSITE-ProRule" id="PRU00023"/>
    </source>
</evidence>
<organism evidence="4 5">
    <name type="scientific">Corynebacterium guangdongense</name>
    <dbReference type="NCBI Taxonomy" id="1783348"/>
    <lineage>
        <taxon>Bacteria</taxon>
        <taxon>Bacillati</taxon>
        <taxon>Actinomycetota</taxon>
        <taxon>Actinomycetes</taxon>
        <taxon>Mycobacteriales</taxon>
        <taxon>Corynebacteriaceae</taxon>
        <taxon>Corynebacterium</taxon>
    </lineage>
</organism>
<dbReference type="Gene3D" id="1.25.40.20">
    <property type="entry name" value="Ankyrin repeat-containing domain"/>
    <property type="match status" value="1"/>
</dbReference>
<evidence type="ECO:0000313" key="5">
    <source>
        <dbReference type="Proteomes" id="UP001180840"/>
    </source>
</evidence>
<dbReference type="PROSITE" id="PS50088">
    <property type="entry name" value="ANK_REPEAT"/>
    <property type="match status" value="1"/>
</dbReference>
<dbReference type="Proteomes" id="UP001180840">
    <property type="component" value="Unassembled WGS sequence"/>
</dbReference>
<accession>A0ABU1ZYL0</accession>
<dbReference type="InterPro" id="IPR036770">
    <property type="entry name" value="Ankyrin_rpt-contain_sf"/>
</dbReference>
<feature type="repeat" description="ANK" evidence="3">
    <location>
        <begin position="49"/>
        <end position="81"/>
    </location>
</feature>
<dbReference type="PANTHER" id="PTHR24171">
    <property type="entry name" value="ANKYRIN REPEAT DOMAIN-CONTAINING PROTEIN 39-RELATED"/>
    <property type="match status" value="1"/>
</dbReference>
<reference evidence="4" key="1">
    <citation type="submission" date="2023-07" db="EMBL/GenBank/DDBJ databases">
        <title>Sequencing the genomes of 1000 actinobacteria strains.</title>
        <authorList>
            <person name="Klenk H.-P."/>
        </authorList>
    </citation>
    <scope>NUCLEOTIDE SEQUENCE</scope>
    <source>
        <strain evidence="4">DSM 107476</strain>
    </source>
</reference>
<dbReference type="RefSeq" id="WP_290195337.1">
    <property type="nucleotide sequence ID" value="NZ_CP047654.1"/>
</dbReference>
<keyword evidence="5" id="KW-1185">Reference proteome</keyword>
<gene>
    <name evidence="4" type="ORF">J2S39_001699</name>
</gene>
<comment type="caution">
    <text evidence="4">The sequence shown here is derived from an EMBL/GenBank/DDBJ whole genome shotgun (WGS) entry which is preliminary data.</text>
</comment>
<dbReference type="SMART" id="SM00248">
    <property type="entry name" value="ANK"/>
    <property type="match status" value="2"/>
</dbReference>
<dbReference type="SUPFAM" id="SSF48403">
    <property type="entry name" value="Ankyrin repeat"/>
    <property type="match status" value="1"/>
</dbReference>
<keyword evidence="2 3" id="KW-0040">ANK repeat</keyword>
<dbReference type="EMBL" id="JAVDXZ010000001">
    <property type="protein sequence ID" value="MDR7330023.1"/>
    <property type="molecule type" value="Genomic_DNA"/>
</dbReference>
<keyword evidence="1" id="KW-0677">Repeat</keyword>
<dbReference type="Pfam" id="PF12796">
    <property type="entry name" value="Ank_2"/>
    <property type="match status" value="1"/>
</dbReference>